<feature type="region of interest" description="Disordered" evidence="1">
    <location>
        <begin position="1"/>
        <end position="20"/>
    </location>
</feature>
<comment type="caution">
    <text evidence="2">The sequence shown here is derived from an EMBL/GenBank/DDBJ whole genome shotgun (WGS) entry which is preliminary data.</text>
</comment>
<accession>A0A7M3DYE3</accession>
<evidence type="ECO:0000313" key="3">
    <source>
        <dbReference type="Proteomes" id="UP000292974"/>
    </source>
</evidence>
<name>A0A7M3DYE3_RHILE</name>
<evidence type="ECO:0000313" key="2">
    <source>
        <dbReference type="EMBL" id="TAY53711.1"/>
    </source>
</evidence>
<proteinExistence type="predicted"/>
<feature type="compositionally biased region" description="Polar residues" evidence="1">
    <location>
        <begin position="1"/>
        <end position="10"/>
    </location>
</feature>
<dbReference type="RefSeq" id="WP_047618729.1">
    <property type="nucleotide sequence ID" value="NZ_JACJHV010000001.1"/>
</dbReference>
<dbReference type="Proteomes" id="UP000292974">
    <property type="component" value="Unassembled WGS sequence"/>
</dbReference>
<dbReference type="AlphaFoldDB" id="A0A7M3DYE3"/>
<organism evidence="2 3">
    <name type="scientific">Rhizobium leguminosarum</name>
    <dbReference type="NCBI Taxonomy" id="384"/>
    <lineage>
        <taxon>Bacteria</taxon>
        <taxon>Pseudomonadati</taxon>
        <taxon>Pseudomonadota</taxon>
        <taxon>Alphaproteobacteria</taxon>
        <taxon>Hyphomicrobiales</taxon>
        <taxon>Rhizobiaceae</taxon>
        <taxon>Rhizobium/Agrobacterium group</taxon>
        <taxon>Rhizobium</taxon>
    </lineage>
</organism>
<protein>
    <submittedName>
        <fullName evidence="2">Type II toxin-antitoxin system ParD family antitoxin</fullName>
    </submittedName>
</protein>
<evidence type="ECO:0000256" key="1">
    <source>
        <dbReference type="SAM" id="MobiDB-lite"/>
    </source>
</evidence>
<sequence>MASITNSEPQLDNRVNGRVKSEPKERLIALHLAIDQGIADTEAGRIKPISDVAARLAAKYNDRS</sequence>
<reference evidence="2 3" key="1">
    <citation type="submission" date="2019-02" db="EMBL/GenBank/DDBJ databases">
        <title>The genomic architecture of introgression among sibling species of bacteria.</title>
        <authorList>
            <person name="Cavassim M.I.A."/>
            <person name="Moeskjaer S."/>
            <person name="Moslemi C."/>
            <person name="Fields B."/>
            <person name="Bachmann A."/>
            <person name="Vilhjalmsson B."/>
            <person name="Schierup M.H."/>
            <person name="Young J.P.W."/>
            <person name="Andersen S.U."/>
        </authorList>
    </citation>
    <scope>NUCLEOTIDE SEQUENCE [LARGE SCALE GENOMIC DNA]</scope>
    <source>
        <strain evidence="2 3">SM135B</strain>
    </source>
</reference>
<dbReference type="EMBL" id="SIOP01000001">
    <property type="protein sequence ID" value="TAY53711.1"/>
    <property type="molecule type" value="Genomic_DNA"/>
</dbReference>
<gene>
    <name evidence="2" type="ORF">ELH90_19760</name>
</gene>